<dbReference type="EMBL" id="BQNB010019026">
    <property type="protein sequence ID" value="GJT80808.1"/>
    <property type="molecule type" value="Genomic_DNA"/>
</dbReference>
<protein>
    <recommendedName>
        <fullName evidence="1">Retrotransposon gag domain-containing protein</fullName>
    </recommendedName>
</protein>
<keyword evidence="3" id="KW-1185">Reference proteome</keyword>
<dbReference type="PANTHER" id="PTHR33223">
    <property type="entry name" value="CCHC-TYPE DOMAIN-CONTAINING PROTEIN"/>
    <property type="match status" value="1"/>
</dbReference>
<evidence type="ECO:0000313" key="3">
    <source>
        <dbReference type="Proteomes" id="UP001151760"/>
    </source>
</evidence>
<reference evidence="2" key="1">
    <citation type="journal article" date="2022" name="Int. J. Mol. Sci.">
        <title>Draft Genome of Tanacetum Coccineum: Genomic Comparison of Closely Related Tanacetum-Family Plants.</title>
        <authorList>
            <person name="Yamashiro T."/>
            <person name="Shiraishi A."/>
            <person name="Nakayama K."/>
            <person name="Satake H."/>
        </authorList>
    </citation>
    <scope>NUCLEOTIDE SEQUENCE</scope>
</reference>
<evidence type="ECO:0000313" key="2">
    <source>
        <dbReference type="EMBL" id="GJT80808.1"/>
    </source>
</evidence>
<proteinExistence type="predicted"/>
<gene>
    <name evidence="2" type="ORF">Tco_1055150</name>
</gene>
<dbReference type="PANTHER" id="PTHR33223:SF11">
    <property type="entry name" value="ELEMENT PROTEIN, PUTATIVE-RELATED"/>
    <property type="match status" value="1"/>
</dbReference>
<dbReference type="Pfam" id="PF03732">
    <property type="entry name" value="Retrotrans_gag"/>
    <property type="match status" value="1"/>
</dbReference>
<dbReference type="InterPro" id="IPR005162">
    <property type="entry name" value="Retrotrans_gag_dom"/>
</dbReference>
<accession>A0ABQ5GYS7</accession>
<comment type="caution">
    <text evidence="2">The sequence shown here is derived from an EMBL/GenBank/DDBJ whole genome shotgun (WGS) entry which is preliminary data.</text>
</comment>
<dbReference type="Proteomes" id="UP001151760">
    <property type="component" value="Unassembled WGS sequence"/>
</dbReference>
<organism evidence="2 3">
    <name type="scientific">Tanacetum coccineum</name>
    <dbReference type="NCBI Taxonomy" id="301880"/>
    <lineage>
        <taxon>Eukaryota</taxon>
        <taxon>Viridiplantae</taxon>
        <taxon>Streptophyta</taxon>
        <taxon>Embryophyta</taxon>
        <taxon>Tracheophyta</taxon>
        <taxon>Spermatophyta</taxon>
        <taxon>Magnoliopsida</taxon>
        <taxon>eudicotyledons</taxon>
        <taxon>Gunneridae</taxon>
        <taxon>Pentapetalae</taxon>
        <taxon>asterids</taxon>
        <taxon>campanulids</taxon>
        <taxon>Asterales</taxon>
        <taxon>Asteraceae</taxon>
        <taxon>Asteroideae</taxon>
        <taxon>Anthemideae</taxon>
        <taxon>Anthemidinae</taxon>
        <taxon>Tanacetum</taxon>
    </lineage>
</organism>
<feature type="domain" description="Retrotransposon gag" evidence="1">
    <location>
        <begin position="45"/>
        <end position="127"/>
    </location>
</feature>
<evidence type="ECO:0000259" key="1">
    <source>
        <dbReference type="Pfam" id="PF03732"/>
    </source>
</evidence>
<reference evidence="2" key="2">
    <citation type="submission" date="2022-01" db="EMBL/GenBank/DDBJ databases">
        <authorList>
            <person name="Yamashiro T."/>
            <person name="Shiraishi A."/>
            <person name="Satake H."/>
            <person name="Nakayama K."/>
        </authorList>
    </citation>
    <scope>NUCLEOTIDE SEQUENCE</scope>
</reference>
<sequence length="324" mass="36966">MRELREDTFSGNKNEDTHDHVDRVLNIVSLFNIPGVSHDVVMLRVFPFTLTGAAKRLVDRLTPGAINTWELLKNAFIQRYCPPSKIAKQLEDIYNFKQEGVESLYHAWERYNNLLYKCPAHDINTHQKTMTDHSQKWHDETSSKSIGSSNNTDGLAVIVSKLDNVGRDMRKLKENVHAIQVGFQLYERAHLDKECPLSEEVKGIEKAKYGKYKNSRINHDKIIQNLESKVKTLTAEVETKVEKLEECKAILSNARTCHTPKLGLDGMSVRGRGVIIIQTQVAADGVTIINRRHRDLYSDDVRDLVTASKRGQPKETLEDFVSRD</sequence>
<name>A0ABQ5GYS7_9ASTR</name>